<sequence>MQPHVFPPPIFKTTTLLPTPSHSRLLSYILPNRHFQRDRVATMVCKCESGGSCNCGSNCDCSEDCFCASCAGGQAKRVAATGCNMCSSHACKCSEGSCGCGDKCKCPKCAKA</sequence>
<dbReference type="Proteomes" id="UP000256970">
    <property type="component" value="Unassembled WGS sequence"/>
</dbReference>
<organism evidence="1 2">
    <name type="scientific">Tetradesmus obliquus</name>
    <name type="common">Green alga</name>
    <name type="synonym">Acutodesmus obliquus</name>
    <dbReference type="NCBI Taxonomy" id="3088"/>
    <lineage>
        <taxon>Eukaryota</taxon>
        <taxon>Viridiplantae</taxon>
        <taxon>Chlorophyta</taxon>
        <taxon>core chlorophytes</taxon>
        <taxon>Chlorophyceae</taxon>
        <taxon>CS clade</taxon>
        <taxon>Sphaeropleales</taxon>
        <taxon>Scenedesmaceae</taxon>
        <taxon>Tetradesmus</taxon>
    </lineage>
</organism>
<protein>
    <submittedName>
        <fullName evidence="1">Uncharacterized protein</fullName>
    </submittedName>
</protein>
<evidence type="ECO:0000313" key="2">
    <source>
        <dbReference type="Proteomes" id="UP000256970"/>
    </source>
</evidence>
<dbReference type="EMBL" id="FNXT01001020">
    <property type="protein sequence ID" value="SZX70959.1"/>
    <property type="molecule type" value="Genomic_DNA"/>
</dbReference>
<dbReference type="AlphaFoldDB" id="A0A383W1F5"/>
<proteinExistence type="predicted"/>
<evidence type="ECO:0000313" key="1">
    <source>
        <dbReference type="EMBL" id="SZX70959.1"/>
    </source>
</evidence>
<reference evidence="1 2" key="1">
    <citation type="submission" date="2016-10" db="EMBL/GenBank/DDBJ databases">
        <authorList>
            <person name="Cai Z."/>
        </authorList>
    </citation>
    <scope>NUCLEOTIDE SEQUENCE [LARGE SCALE GENOMIC DNA]</scope>
</reference>
<gene>
    <name evidence="1" type="ORF">BQ4739_LOCUS11115</name>
</gene>
<name>A0A383W1F5_TETOB</name>
<keyword evidence="2" id="KW-1185">Reference proteome</keyword>
<accession>A0A383W1F5</accession>